<proteinExistence type="predicted"/>
<accession>A0A167WM13</accession>
<feature type="compositionally biased region" description="Low complexity" evidence="4">
    <location>
        <begin position="415"/>
        <end position="429"/>
    </location>
</feature>
<name>A0A167WM13_9EURO</name>
<evidence type="ECO:0000313" key="5">
    <source>
        <dbReference type="EMBL" id="KZZ89026.1"/>
    </source>
</evidence>
<gene>
    <name evidence="5" type="ORF">AAP_04511</name>
</gene>
<evidence type="ECO:0000256" key="3">
    <source>
        <dbReference type="ARBA" id="ARBA00033309"/>
    </source>
</evidence>
<dbReference type="OrthoDB" id="5585464at2759"/>
<keyword evidence="5" id="KW-0489">Methyltransferase</keyword>
<dbReference type="GO" id="GO:0030488">
    <property type="term" value="P:tRNA methylation"/>
    <property type="evidence" value="ECO:0007669"/>
    <property type="project" value="InterPro"/>
</dbReference>
<evidence type="ECO:0000256" key="1">
    <source>
        <dbReference type="ARBA" id="ARBA00012796"/>
    </source>
</evidence>
<dbReference type="SUPFAM" id="SSF53335">
    <property type="entry name" value="S-adenosyl-L-methionine-dependent methyltransferases"/>
    <property type="match status" value="1"/>
</dbReference>
<dbReference type="EMBL" id="AZGZ01000022">
    <property type="protein sequence ID" value="KZZ89026.1"/>
    <property type="molecule type" value="Genomic_DNA"/>
</dbReference>
<dbReference type="Gene3D" id="3.10.330.20">
    <property type="match status" value="1"/>
</dbReference>
<keyword evidence="5" id="KW-0808">Transferase</keyword>
<dbReference type="PROSITE" id="PS51620">
    <property type="entry name" value="SAM_TRM61"/>
    <property type="match status" value="1"/>
</dbReference>
<dbReference type="InterPro" id="IPR029063">
    <property type="entry name" value="SAM-dependent_MTases_sf"/>
</dbReference>
<dbReference type="PANTHER" id="PTHR12133">
    <property type="entry name" value="TRNA (ADENINE(58)-N(1))-METHYLTRANSFERASE"/>
    <property type="match status" value="1"/>
</dbReference>
<evidence type="ECO:0000256" key="4">
    <source>
        <dbReference type="SAM" id="MobiDB-lite"/>
    </source>
</evidence>
<dbReference type="AlphaFoldDB" id="A0A167WM13"/>
<dbReference type="InterPro" id="IPR014816">
    <property type="entry name" value="tRNA_MeTrfase_Gcd14"/>
</dbReference>
<dbReference type="PANTHER" id="PTHR12133:SF1">
    <property type="entry name" value="TRNA (ADENINE(58)-N(1))-METHYLTRANSFERASE, MITOCHONDRIAL"/>
    <property type="match status" value="1"/>
</dbReference>
<reference evidence="5 6" key="1">
    <citation type="journal article" date="2016" name="Genome Biol. Evol.">
        <title>Divergent and convergent evolution of fungal pathogenicity.</title>
        <authorList>
            <person name="Shang Y."/>
            <person name="Xiao G."/>
            <person name="Zheng P."/>
            <person name="Cen K."/>
            <person name="Zhan S."/>
            <person name="Wang C."/>
        </authorList>
    </citation>
    <scope>NUCLEOTIDE SEQUENCE [LARGE SCALE GENOMIC DNA]</scope>
    <source>
        <strain evidence="5 6">ARSEF 7405</strain>
    </source>
</reference>
<organism evidence="5 6">
    <name type="scientific">Ascosphaera apis ARSEF 7405</name>
    <dbReference type="NCBI Taxonomy" id="392613"/>
    <lineage>
        <taxon>Eukaryota</taxon>
        <taxon>Fungi</taxon>
        <taxon>Dikarya</taxon>
        <taxon>Ascomycota</taxon>
        <taxon>Pezizomycotina</taxon>
        <taxon>Eurotiomycetes</taxon>
        <taxon>Eurotiomycetidae</taxon>
        <taxon>Onygenales</taxon>
        <taxon>Ascosphaeraceae</taxon>
        <taxon>Ascosphaera</taxon>
    </lineage>
</organism>
<dbReference type="EC" id="2.1.1.220" evidence="1"/>
<dbReference type="Pfam" id="PF14801">
    <property type="entry name" value="TrmI-like_N"/>
    <property type="match status" value="1"/>
</dbReference>
<protein>
    <recommendedName>
        <fullName evidence="2">tRNA (adenine(58)-N(1))-methyltransferase catalytic subunit TRM61</fullName>
        <ecNumber evidence="1">2.1.1.220</ecNumber>
    </recommendedName>
    <alternativeName>
        <fullName evidence="3">tRNA(m1A58)-methyltransferase subunit TRM61</fullName>
    </alternativeName>
</protein>
<feature type="region of interest" description="Disordered" evidence="4">
    <location>
        <begin position="176"/>
        <end position="206"/>
    </location>
</feature>
<dbReference type="GO" id="GO:0031515">
    <property type="term" value="C:tRNA (m1A) methyltransferase complex"/>
    <property type="evidence" value="ECO:0007669"/>
    <property type="project" value="InterPro"/>
</dbReference>
<feature type="compositionally biased region" description="Acidic residues" evidence="4">
    <location>
        <begin position="197"/>
        <end position="206"/>
    </location>
</feature>
<dbReference type="GO" id="GO:0160107">
    <property type="term" value="F:tRNA (adenine(58)-N1)-methyltransferase activity"/>
    <property type="evidence" value="ECO:0007669"/>
    <property type="project" value="UniProtKB-EC"/>
</dbReference>
<comment type="caution">
    <text evidence="5">The sequence shown here is derived from an EMBL/GenBank/DDBJ whole genome shotgun (WGS) entry which is preliminary data.</text>
</comment>
<dbReference type="Gene3D" id="3.40.50.150">
    <property type="entry name" value="Vaccinia Virus protein VP39"/>
    <property type="match status" value="1"/>
</dbReference>
<evidence type="ECO:0000313" key="6">
    <source>
        <dbReference type="Proteomes" id="UP000242877"/>
    </source>
</evidence>
<dbReference type="GO" id="GO:0005739">
    <property type="term" value="C:mitochondrion"/>
    <property type="evidence" value="ECO:0007669"/>
    <property type="project" value="TreeGrafter"/>
</dbReference>
<evidence type="ECO:0000256" key="2">
    <source>
        <dbReference type="ARBA" id="ARBA00015963"/>
    </source>
</evidence>
<feature type="region of interest" description="Disordered" evidence="4">
    <location>
        <begin position="365"/>
        <end position="437"/>
    </location>
</feature>
<feature type="compositionally biased region" description="Acidic residues" evidence="4">
    <location>
        <begin position="405"/>
        <end position="414"/>
    </location>
</feature>
<dbReference type="Proteomes" id="UP000242877">
    <property type="component" value="Unassembled WGS sequence"/>
</dbReference>
<feature type="compositionally biased region" description="Low complexity" evidence="4">
    <location>
        <begin position="368"/>
        <end position="382"/>
    </location>
</feature>
<sequence length="465" mass="50688">MVFSLLRRILAGPKATAAAAVTVPVKTSSAVKSSRRQGVDFNISTFKEGDRVLLHGKKTTITTPLKLTGKTKLHRGIIQHSDIIGKQARDAVKSSHDAVYRISYPTLEQYATLTPRLVTPVYPADASLIVSLLDIHVSPPSDPSSIPSEPLEILEAGTGHGSLTLQLSRAINAANSAPPYLPPRQTPVHKTKKTDLPEDDELTPEQEEEVRQWKERRNAIVHTVDISPAYSTHAETMIRGFRRGMYAGNIDFYTAPVEEWIENQLQQRQSKSKPLEEKTEPTPFLKYAILDMPSSHDRIPHVSRILKTDGTLAVFMPSVTQIGECVQLINELRLPLMLEKAVELGTGISSGRLWDVRTASVRRPRGLSVASSSSSSTTAVSEAEMESAVTEEEDSATQSEKEVEVAADGEEANISEEAAAAAAATSQPEPAQPDRRTVLVCRPKVGDKIVGGGFVGIWKKIKLGD</sequence>
<feature type="compositionally biased region" description="Acidic residues" evidence="4">
    <location>
        <begin position="383"/>
        <end position="395"/>
    </location>
</feature>
<keyword evidence="6" id="KW-1185">Reference proteome</keyword>
<dbReference type="VEuPathDB" id="FungiDB:AAP_04511"/>